<feature type="chain" id="PRO_5030062733" description="CBM-cenC domain-containing protein" evidence="2">
    <location>
        <begin position="22"/>
        <end position="190"/>
    </location>
</feature>
<keyword evidence="1" id="KW-0378">Hydrolase</keyword>
<dbReference type="Gene3D" id="2.60.120.260">
    <property type="entry name" value="Galactose-binding domain-like"/>
    <property type="match status" value="1"/>
</dbReference>
<dbReference type="Pfam" id="PF02018">
    <property type="entry name" value="CBM_4_9"/>
    <property type="match status" value="1"/>
</dbReference>
<reference evidence="4 5" key="1">
    <citation type="journal article" date="2018" name="Nat. Biotechnol.">
        <title>A standardized bacterial taxonomy based on genome phylogeny substantially revises the tree of life.</title>
        <authorList>
            <person name="Parks D.H."/>
            <person name="Chuvochina M."/>
            <person name="Waite D.W."/>
            <person name="Rinke C."/>
            <person name="Skarshewski A."/>
            <person name="Chaumeil P.A."/>
            <person name="Hugenholtz P."/>
        </authorList>
    </citation>
    <scope>NUCLEOTIDE SEQUENCE [LARGE SCALE GENOMIC DNA]</scope>
    <source>
        <strain evidence="4">UBA11482</strain>
    </source>
</reference>
<organism evidence="4 5">
    <name type="scientific">Coprobacter fastidiosus</name>
    <dbReference type="NCBI Taxonomy" id="1099853"/>
    <lineage>
        <taxon>Bacteria</taxon>
        <taxon>Pseudomonadati</taxon>
        <taxon>Bacteroidota</taxon>
        <taxon>Bacteroidia</taxon>
        <taxon>Bacteroidales</taxon>
        <taxon>Barnesiellaceae</taxon>
        <taxon>Coprobacter</taxon>
    </lineage>
</organism>
<dbReference type="InterPro" id="IPR003305">
    <property type="entry name" value="CenC_carb-bd"/>
</dbReference>
<dbReference type="InterPro" id="IPR008979">
    <property type="entry name" value="Galactose-bd-like_sf"/>
</dbReference>
<feature type="domain" description="CBM-cenC" evidence="3">
    <location>
        <begin position="24"/>
        <end position="163"/>
    </location>
</feature>
<feature type="signal peptide" evidence="2">
    <location>
        <begin position="1"/>
        <end position="21"/>
    </location>
</feature>
<keyword evidence="2" id="KW-0732">Signal</keyword>
<dbReference type="GO" id="GO:0016798">
    <property type="term" value="F:hydrolase activity, acting on glycosyl bonds"/>
    <property type="evidence" value="ECO:0007669"/>
    <property type="project" value="InterPro"/>
</dbReference>
<sequence length="190" mass="21571">MTMKKMLFCLLSLCFGLTAFAQENLLENGGFEDGIPAVVTGQKNTQGKWLAYYQAQRGGIETSECEGFKGKGLKVTVNKCEKPVWDNYIYQNLSLEPGQYEITFYAKASKNAAERTSLRVMIKPSTAPYLGDFKSPWSPKKKVTTEWQQFTQKFTITDDQEGVDNARFLITLEEPDIDFFIDEVTLTKIK</sequence>
<accession>A0A316R247</accession>
<comment type="caution">
    <text evidence="4">The sequence shown here is derived from an EMBL/GenBank/DDBJ whole genome shotgun (WGS) entry which is preliminary data.</text>
</comment>
<dbReference type="EMBL" id="DNWC01000012">
    <property type="protein sequence ID" value="HBJ07499.1"/>
    <property type="molecule type" value="Genomic_DNA"/>
</dbReference>
<evidence type="ECO:0000256" key="1">
    <source>
        <dbReference type="ARBA" id="ARBA00022801"/>
    </source>
</evidence>
<evidence type="ECO:0000313" key="4">
    <source>
        <dbReference type="EMBL" id="HBJ07499.1"/>
    </source>
</evidence>
<evidence type="ECO:0000313" key="5">
    <source>
        <dbReference type="Proteomes" id="UP000262954"/>
    </source>
</evidence>
<protein>
    <recommendedName>
        <fullName evidence="3">CBM-cenC domain-containing protein</fullName>
    </recommendedName>
</protein>
<evidence type="ECO:0000256" key="2">
    <source>
        <dbReference type="SAM" id="SignalP"/>
    </source>
</evidence>
<evidence type="ECO:0000259" key="3">
    <source>
        <dbReference type="Pfam" id="PF02018"/>
    </source>
</evidence>
<dbReference type="AlphaFoldDB" id="A0A316R247"/>
<proteinExistence type="predicted"/>
<dbReference type="Proteomes" id="UP000262954">
    <property type="component" value="Unassembled WGS sequence"/>
</dbReference>
<name>A0A316R247_9BACT</name>
<dbReference type="SUPFAM" id="SSF49785">
    <property type="entry name" value="Galactose-binding domain-like"/>
    <property type="match status" value="1"/>
</dbReference>
<gene>
    <name evidence="4" type="ORF">DDY73_00695</name>
</gene>